<dbReference type="Gene3D" id="3.40.50.2000">
    <property type="entry name" value="Glycogen Phosphorylase B"/>
    <property type="match status" value="1"/>
</dbReference>
<evidence type="ECO:0008006" key="3">
    <source>
        <dbReference type="Google" id="ProtNLM"/>
    </source>
</evidence>
<name>A0ABQ6H6P3_9GAMM</name>
<comment type="caution">
    <text evidence="1">The sequence shown here is derived from an EMBL/GenBank/DDBJ whole genome shotgun (WGS) entry which is preliminary data.</text>
</comment>
<keyword evidence="2" id="KW-1185">Reference proteome</keyword>
<dbReference type="Proteomes" id="UP001157133">
    <property type="component" value="Unassembled WGS sequence"/>
</dbReference>
<dbReference type="RefSeq" id="WP_284208537.1">
    <property type="nucleotide sequence ID" value="NZ_BSSU01000013.1"/>
</dbReference>
<dbReference type="Gene3D" id="3.40.50.11190">
    <property type="match status" value="1"/>
</dbReference>
<evidence type="ECO:0000313" key="1">
    <source>
        <dbReference type="EMBL" id="GLX83134.1"/>
    </source>
</evidence>
<proteinExistence type="predicted"/>
<evidence type="ECO:0000313" key="2">
    <source>
        <dbReference type="Proteomes" id="UP001157133"/>
    </source>
</evidence>
<accession>A0ABQ6H6P3</accession>
<protein>
    <recommendedName>
        <fullName evidence="3">UDP-2,4-diacetamido-2,4, 6-trideoxy-beta-L-altropyranose hydrolase</fullName>
    </recommendedName>
</protein>
<reference evidence="1 2" key="1">
    <citation type="submission" date="2023-03" db="EMBL/GenBank/DDBJ databases">
        <title>Draft genome sequence of Thalassotalea eurytherma JCM 18482T.</title>
        <authorList>
            <person name="Sawabe T."/>
        </authorList>
    </citation>
    <scope>NUCLEOTIDE SEQUENCE [LARGE SCALE GENOMIC DNA]</scope>
    <source>
        <strain evidence="1 2">JCM 18482</strain>
    </source>
</reference>
<organism evidence="1 2">
    <name type="scientific">Thalassotalea eurytherma</name>
    <dbReference type="NCBI Taxonomy" id="1144278"/>
    <lineage>
        <taxon>Bacteria</taxon>
        <taxon>Pseudomonadati</taxon>
        <taxon>Pseudomonadota</taxon>
        <taxon>Gammaproteobacteria</taxon>
        <taxon>Alteromonadales</taxon>
        <taxon>Colwelliaceae</taxon>
        <taxon>Thalassotalea</taxon>
    </lineage>
</organism>
<sequence>MKVSAPIIFKCNATPNTGFGHFSRCLNIAKAIEQLAPQQSIQFCGDYLPFAQQMLDQHEIKYLTSIDGIAKPFHMVFDDYQLTSQAVTLLSSKAQTLIAIDDFNALDLSRCDLVVNFRVGFDDEKYQAKSTCLGAKFFPFKQALKSLRERNIESPINDINHITIFIGGQDKENCGQTLLSALDRVLENKTIHLVSPLATQANRLNSTKNTLVVKPLTANIEDYYQVTDFFISGGGLSKYEVSFCAIPNACISQNQGQADDSQIFSNQALTLDLGLVDDFMLNQTQCVKGLVDRIMSPQAAKLIEASQRVFDTNSCEALANEILLRCYE</sequence>
<gene>
    <name evidence="1" type="ORF">theurythT_25860</name>
</gene>
<dbReference type="EMBL" id="BSSU01000013">
    <property type="protein sequence ID" value="GLX83134.1"/>
    <property type="molecule type" value="Genomic_DNA"/>
</dbReference>